<evidence type="ECO:0000256" key="5">
    <source>
        <dbReference type="ARBA" id="ARBA00022989"/>
    </source>
</evidence>
<dbReference type="EMBL" id="LNIX01000002">
    <property type="protein sequence ID" value="OXA61178.1"/>
    <property type="molecule type" value="Genomic_DNA"/>
</dbReference>
<dbReference type="PANTHER" id="PTHR10766">
    <property type="entry name" value="TRANSMEMBRANE 9 SUPERFAMILY PROTEIN"/>
    <property type="match status" value="1"/>
</dbReference>
<reference evidence="8 9" key="1">
    <citation type="submission" date="2015-12" db="EMBL/GenBank/DDBJ databases">
        <title>The genome of Folsomia candida.</title>
        <authorList>
            <person name="Faddeeva A."/>
            <person name="Derks M.F."/>
            <person name="Anvar Y."/>
            <person name="Smit S."/>
            <person name="Van Straalen N."/>
            <person name="Roelofs D."/>
        </authorList>
    </citation>
    <scope>NUCLEOTIDE SEQUENCE [LARGE SCALE GENOMIC DNA]</scope>
    <source>
        <strain evidence="8 9">VU population</strain>
        <tissue evidence="8">Whole body</tissue>
    </source>
</reference>
<keyword evidence="9" id="KW-1185">Reference proteome</keyword>
<feature type="transmembrane region" description="Helical" evidence="7">
    <location>
        <begin position="307"/>
        <end position="329"/>
    </location>
</feature>
<evidence type="ECO:0000256" key="1">
    <source>
        <dbReference type="ARBA" id="ARBA00004141"/>
    </source>
</evidence>
<dbReference type="PANTHER" id="PTHR10766:SF176">
    <property type="entry name" value="TRANSMEMBRANE 9 SUPERFAMILY MEMBER"/>
    <property type="match status" value="1"/>
</dbReference>
<sequence>MRLLRTRWDRHVAVVLLYLTCCAQAFYLPGLAPVNFCPVDSELCKSKIEVFVNRLNSLESVIPYEYHYFDFCTVSETEENDKSPVENLGQVVFGERIRPSPYKMEFLKKDGRTCIPVCTKSYDGSKPESLQKLAVLKNGMSLNYHHHWIVDNMPVTWCFFAEKNEQYCDTGFPMGCYIDKDKVPREACGLIPEAYREADTYYVFNHVELVVSYHSGKETDWGSQLGESGRIISIKVEPRSFAYSDPKKPNCADTEAPMKIPGRALRSGETINVTYSYSYKFEEKNDVKWSSRWDYILESMPHTNIQWFSILNSLVIVLFLSGMVAMILLRTLHKDIARYNQIDSGEDAQEEFGWKLVHGDCFRPPRKGMLLSVFVGSGVQVLSMSVITLAFACLGFLSPANRGALMTCAIVLYVCLGTPAGYVSARIYKSFGGEKWKSNVILTSMLCPGVVFGVFFVMNLILWAEKSSAAVPFSTLVALLAMWFGVSVPLTFVGAYFGFRKRTIEHPVRTNQIPRQIPDQSVYTQAAPGVIMGGVLPFGCIFIQLFFILNSIWSSQMYYMFGFLFLVFIILMITCSETTILLCYFHLCSEDYRWWWRSFLTSGFTAFYLFLYCVHYFFTKLNIEGFASSFLYFGYTFIMVFLFFLLTGTIGFAACFWFVRKIYSVVKVD</sequence>
<evidence type="ECO:0000256" key="2">
    <source>
        <dbReference type="ARBA" id="ARBA00005227"/>
    </source>
</evidence>
<keyword evidence="4 7" id="KW-0732">Signal</keyword>
<dbReference type="AlphaFoldDB" id="A0A226EVE7"/>
<evidence type="ECO:0000256" key="3">
    <source>
        <dbReference type="ARBA" id="ARBA00022692"/>
    </source>
</evidence>
<keyword evidence="5 7" id="KW-1133">Transmembrane helix</keyword>
<keyword evidence="6 7" id="KW-0472">Membrane</keyword>
<gene>
    <name evidence="8" type="ORF">Fcan01_04649</name>
</gene>
<protein>
    <recommendedName>
        <fullName evidence="7">Transmembrane 9 superfamily member</fullName>
    </recommendedName>
</protein>
<feature type="transmembrane region" description="Helical" evidence="7">
    <location>
        <begin position="373"/>
        <end position="397"/>
    </location>
</feature>
<evidence type="ECO:0000313" key="9">
    <source>
        <dbReference type="Proteomes" id="UP000198287"/>
    </source>
</evidence>
<feature type="transmembrane region" description="Helical" evidence="7">
    <location>
        <begin position="530"/>
        <end position="553"/>
    </location>
</feature>
<feature type="transmembrane region" description="Helical" evidence="7">
    <location>
        <begin position="630"/>
        <end position="659"/>
    </location>
</feature>
<feature type="transmembrane region" description="Helical" evidence="7">
    <location>
        <begin position="403"/>
        <end position="428"/>
    </location>
</feature>
<evidence type="ECO:0000256" key="6">
    <source>
        <dbReference type="ARBA" id="ARBA00023136"/>
    </source>
</evidence>
<feature type="transmembrane region" description="Helical" evidence="7">
    <location>
        <begin position="476"/>
        <end position="499"/>
    </location>
</feature>
<dbReference type="OrthoDB" id="1666796at2759"/>
<accession>A0A226EVE7</accession>
<dbReference type="Pfam" id="PF02990">
    <property type="entry name" value="EMP70"/>
    <property type="match status" value="1"/>
</dbReference>
<feature type="transmembrane region" description="Helical" evidence="7">
    <location>
        <begin position="599"/>
        <end position="618"/>
    </location>
</feature>
<proteinExistence type="inferred from homology"/>
<comment type="caution">
    <text evidence="8">The sequence shown here is derived from an EMBL/GenBank/DDBJ whole genome shotgun (WGS) entry which is preliminary data.</text>
</comment>
<dbReference type="GO" id="GO:0016020">
    <property type="term" value="C:membrane"/>
    <property type="evidence" value="ECO:0007669"/>
    <property type="project" value="UniProtKB-SubCell"/>
</dbReference>
<name>A0A226EVE7_FOLCA</name>
<evidence type="ECO:0000313" key="8">
    <source>
        <dbReference type="EMBL" id="OXA61178.1"/>
    </source>
</evidence>
<feature type="transmembrane region" description="Helical" evidence="7">
    <location>
        <begin position="440"/>
        <end position="464"/>
    </location>
</feature>
<dbReference type="OMA" id="KVYYMFG"/>
<evidence type="ECO:0000256" key="7">
    <source>
        <dbReference type="RuleBase" id="RU363079"/>
    </source>
</evidence>
<feature type="transmembrane region" description="Helical" evidence="7">
    <location>
        <begin position="559"/>
        <end position="587"/>
    </location>
</feature>
<keyword evidence="3 7" id="KW-0812">Transmembrane</keyword>
<dbReference type="InterPro" id="IPR004240">
    <property type="entry name" value="EMP70"/>
</dbReference>
<comment type="subcellular location">
    <subcellularLocation>
        <location evidence="1">Membrane</location>
        <topology evidence="1">Multi-pass membrane protein</topology>
    </subcellularLocation>
</comment>
<evidence type="ECO:0000256" key="4">
    <source>
        <dbReference type="ARBA" id="ARBA00022729"/>
    </source>
</evidence>
<organism evidence="8 9">
    <name type="scientific">Folsomia candida</name>
    <name type="common">Springtail</name>
    <dbReference type="NCBI Taxonomy" id="158441"/>
    <lineage>
        <taxon>Eukaryota</taxon>
        <taxon>Metazoa</taxon>
        <taxon>Ecdysozoa</taxon>
        <taxon>Arthropoda</taxon>
        <taxon>Hexapoda</taxon>
        <taxon>Collembola</taxon>
        <taxon>Entomobryomorpha</taxon>
        <taxon>Isotomoidea</taxon>
        <taxon>Isotomidae</taxon>
        <taxon>Proisotominae</taxon>
        <taxon>Folsomia</taxon>
    </lineage>
</organism>
<comment type="similarity">
    <text evidence="2 7">Belongs to the nonaspanin (TM9SF) (TC 9.A.2) family.</text>
</comment>
<feature type="chain" id="PRO_5011826320" description="Transmembrane 9 superfamily member" evidence="7">
    <location>
        <begin position="26"/>
        <end position="669"/>
    </location>
</feature>
<feature type="signal peptide" evidence="7">
    <location>
        <begin position="1"/>
        <end position="25"/>
    </location>
</feature>
<dbReference type="GO" id="GO:0072657">
    <property type="term" value="P:protein localization to membrane"/>
    <property type="evidence" value="ECO:0007669"/>
    <property type="project" value="TreeGrafter"/>
</dbReference>
<dbReference type="Proteomes" id="UP000198287">
    <property type="component" value="Unassembled WGS sequence"/>
</dbReference>